<dbReference type="Pfam" id="PF00682">
    <property type="entry name" value="HMGL-like"/>
    <property type="match status" value="1"/>
</dbReference>
<evidence type="ECO:0000313" key="5">
    <source>
        <dbReference type="Proteomes" id="UP000010105"/>
    </source>
</evidence>
<protein>
    <recommendedName>
        <fullName evidence="3">Pyruvate carboxyltransferase domain-containing protein</fullName>
    </recommendedName>
</protein>
<evidence type="ECO:0000313" key="4">
    <source>
        <dbReference type="EMBL" id="AFT90282.1"/>
    </source>
</evidence>
<dbReference type="AlphaFoldDB" id="K0E0K8"/>
<dbReference type="GO" id="GO:0009098">
    <property type="term" value="P:L-leucine biosynthetic process"/>
    <property type="evidence" value="ECO:0007669"/>
    <property type="project" value="TreeGrafter"/>
</dbReference>
<dbReference type="eggNOG" id="COG0119">
    <property type="taxonomic scope" value="Bacteria"/>
</dbReference>
<keyword evidence="1" id="KW-0479">Metal-binding</keyword>
<dbReference type="GO" id="GO:0003852">
    <property type="term" value="F:2-isopropylmalate synthase activity"/>
    <property type="evidence" value="ECO:0007669"/>
    <property type="project" value="TreeGrafter"/>
</dbReference>
<proteinExistence type="predicted"/>
<dbReference type="HOGENOM" id="CLU_049173_1_1_4"/>
<accession>K0E0K8</accession>
<dbReference type="InterPro" id="IPR050073">
    <property type="entry name" value="2-IPM_HCS-like"/>
</dbReference>
<dbReference type="GO" id="GO:0046872">
    <property type="term" value="F:metal ion binding"/>
    <property type="evidence" value="ECO:0007669"/>
    <property type="project" value="UniProtKB-KW"/>
</dbReference>
<evidence type="ECO:0000259" key="3">
    <source>
        <dbReference type="PROSITE" id="PS50991"/>
    </source>
</evidence>
<dbReference type="PROSITE" id="PS50991">
    <property type="entry name" value="PYR_CT"/>
    <property type="match status" value="1"/>
</dbReference>
<geneLocation type="plasmid" evidence="4 5">
    <name>pSYMBR3459</name>
</geneLocation>
<dbReference type="EMBL" id="CP003865">
    <property type="protein sequence ID" value="AFT90282.1"/>
    <property type="molecule type" value="Genomic_DNA"/>
</dbReference>
<feature type="domain" description="Pyruvate carboxyltransferase" evidence="3">
    <location>
        <begin position="24"/>
        <end position="281"/>
    </location>
</feature>
<keyword evidence="2" id="KW-0464">Manganese</keyword>
<dbReference type="PANTHER" id="PTHR10277">
    <property type="entry name" value="HOMOCITRATE SYNTHASE-RELATED"/>
    <property type="match status" value="1"/>
</dbReference>
<gene>
    <name evidence="4" type="ORF">BUPH_08191</name>
</gene>
<reference evidence="4 5" key="1">
    <citation type="journal article" date="2012" name="J. Bacteriol.">
        <title>Complete Genome Sequence of Burkholderia phenoliruptrix BR3459a (CLA1), a Heat-Tolerant, Nitrogen-Fixing Symbiont of Mimosa flocculosa.</title>
        <authorList>
            <person name="de Oliveira Cunha C."/>
            <person name="Goda Zuleta L.F."/>
            <person name="Paula de Almeida L.G."/>
            <person name="Prioli Ciapina L."/>
            <person name="Lustrino Borges W."/>
            <person name="Pitard R.M."/>
            <person name="Baldani J.I."/>
            <person name="Straliotto R."/>
            <person name="de Faria S.M."/>
            <person name="Hungria M."/>
            <person name="Sousa Cavada B."/>
            <person name="Mercante F.M."/>
            <person name="Ribeiro de Vasconcelos A.T."/>
        </authorList>
    </citation>
    <scope>NUCLEOTIDE SEQUENCE [LARGE SCALE GENOMIC DNA]</scope>
    <source>
        <strain evidence="4 5">BR3459a</strain>
        <plasmid evidence="4 5">pSYMBR3459</plasmid>
    </source>
</reference>
<name>K0E0K8_9BURK</name>
<dbReference type="PATRIC" id="fig|1229205.11.peg.7016"/>
<dbReference type="SUPFAM" id="SSF51569">
    <property type="entry name" value="Aldolase"/>
    <property type="match status" value="1"/>
</dbReference>
<dbReference type="Gene3D" id="3.20.20.70">
    <property type="entry name" value="Aldolase class I"/>
    <property type="match status" value="1"/>
</dbReference>
<dbReference type="InterPro" id="IPR013785">
    <property type="entry name" value="Aldolase_TIM"/>
</dbReference>
<dbReference type="Proteomes" id="UP000010105">
    <property type="component" value="Plasmid pSYMBR3459"/>
</dbReference>
<dbReference type="KEGG" id="bpx:BUPH_08191"/>
<sequence>MLALEDCDFVYGVRMMSTNEVSTTKILDCTLRDGGYYTGWEFSAEMVSDYVGIINTLPVRMVELGFAGKPDASGYFASLTNSKAQQAIDGLVAEACVMIDAKDVFGSAMPIADAVSSVTDGLEPGEITTVRLAAHYKTTGACKDICAELSRKGFRVFLNLMQIDAATPAEFEACIREVQQITTIDVLYIADSFGSMTPKRVREFVARFKDQSAPEVGFHGHDNRGWALANSMIAASAGATWIDCTMGGMGRGAGNAASERIIPILAELEASKEQPLLNHVIRHFDPLRERYRWGCSAAYQFAGSNLIHPSYVQALRESGELSEAGIIACLSDLGRDERMSFSDEKLRTMKAQLIN</sequence>
<evidence type="ECO:0000256" key="2">
    <source>
        <dbReference type="ARBA" id="ARBA00023211"/>
    </source>
</evidence>
<evidence type="ECO:0000256" key="1">
    <source>
        <dbReference type="ARBA" id="ARBA00022723"/>
    </source>
</evidence>
<organism evidence="4 5">
    <name type="scientific">Paraburkholderia phenoliruptrix BR3459a</name>
    <dbReference type="NCBI Taxonomy" id="1229205"/>
    <lineage>
        <taxon>Bacteria</taxon>
        <taxon>Pseudomonadati</taxon>
        <taxon>Pseudomonadota</taxon>
        <taxon>Betaproteobacteria</taxon>
        <taxon>Burkholderiales</taxon>
        <taxon>Burkholderiaceae</taxon>
        <taxon>Paraburkholderia</taxon>
    </lineage>
</organism>
<dbReference type="InterPro" id="IPR000891">
    <property type="entry name" value="PYR_CT"/>
</dbReference>
<dbReference type="PANTHER" id="PTHR10277:SF9">
    <property type="entry name" value="2-ISOPROPYLMALATE SYNTHASE 1, CHLOROPLASTIC-RELATED"/>
    <property type="match status" value="1"/>
</dbReference>
<keyword evidence="4" id="KW-0614">Plasmid</keyword>